<keyword evidence="13" id="KW-1185">Reference proteome</keyword>
<keyword evidence="7" id="KW-0479">Metal-binding</keyword>
<comment type="similarity">
    <text evidence="4">Belongs to the PTPS family. QueD subfamily.</text>
</comment>
<evidence type="ECO:0000313" key="13">
    <source>
        <dbReference type="Proteomes" id="UP000245698"/>
    </source>
</evidence>
<evidence type="ECO:0000256" key="4">
    <source>
        <dbReference type="ARBA" id="ARBA00008900"/>
    </source>
</evidence>
<dbReference type="AlphaFoldDB" id="A0A2P9AMT2"/>
<evidence type="ECO:0000313" key="12">
    <source>
        <dbReference type="EMBL" id="SJM32443.1"/>
    </source>
</evidence>
<evidence type="ECO:0000256" key="8">
    <source>
        <dbReference type="ARBA" id="ARBA00022833"/>
    </source>
</evidence>
<keyword evidence="8" id="KW-0862">Zinc</keyword>
<comment type="pathway">
    <text evidence="3">Purine metabolism; 7-cyano-7-deazaguanine biosynthesis.</text>
</comment>
<comment type="cofactor">
    <cofactor evidence="1">
        <name>Zn(2+)</name>
        <dbReference type="ChEBI" id="CHEBI:29105"/>
    </cofactor>
</comment>
<evidence type="ECO:0000256" key="9">
    <source>
        <dbReference type="ARBA" id="ARBA00023239"/>
    </source>
</evidence>
<dbReference type="Pfam" id="PF01242">
    <property type="entry name" value="PTPS"/>
    <property type="match status" value="1"/>
</dbReference>
<evidence type="ECO:0000256" key="11">
    <source>
        <dbReference type="ARBA" id="ARBA00048807"/>
    </source>
</evidence>
<evidence type="ECO:0000256" key="1">
    <source>
        <dbReference type="ARBA" id="ARBA00001947"/>
    </source>
</evidence>
<dbReference type="Gene3D" id="3.30.479.10">
    <property type="entry name" value="6-pyruvoyl tetrahydropterin synthase/QueD"/>
    <property type="match status" value="1"/>
</dbReference>
<evidence type="ECO:0000256" key="5">
    <source>
        <dbReference type="ARBA" id="ARBA00012982"/>
    </source>
</evidence>
<evidence type="ECO:0000256" key="6">
    <source>
        <dbReference type="ARBA" id="ARBA00018141"/>
    </source>
</evidence>
<accession>A0A2P9AMT2</accession>
<dbReference type="PANTHER" id="PTHR12589:SF7">
    <property type="entry name" value="6-PYRUVOYL TETRAHYDROBIOPTERIN SYNTHASE"/>
    <property type="match status" value="1"/>
</dbReference>
<dbReference type="PANTHER" id="PTHR12589">
    <property type="entry name" value="PYRUVOYL TETRAHYDROBIOPTERIN SYNTHASE"/>
    <property type="match status" value="1"/>
</dbReference>
<dbReference type="InterPro" id="IPR038418">
    <property type="entry name" value="6-PTP_synth/QueD_sf"/>
</dbReference>
<comment type="function">
    <text evidence="2">Catalyzes the conversion of 7,8-dihydroneopterin triphosphate (H2NTP) to 6-carboxy-5,6,7,8-tetrahydropterin (CPH4) and acetaldehyde.</text>
</comment>
<dbReference type="EMBL" id="FUIG01000036">
    <property type="protein sequence ID" value="SJM32443.1"/>
    <property type="molecule type" value="Genomic_DNA"/>
</dbReference>
<organism evidence="12 13">
    <name type="scientific">Mesorhizobium delmotii</name>
    <dbReference type="NCBI Taxonomy" id="1631247"/>
    <lineage>
        <taxon>Bacteria</taxon>
        <taxon>Pseudomonadati</taxon>
        <taxon>Pseudomonadota</taxon>
        <taxon>Alphaproteobacteria</taxon>
        <taxon>Hyphomicrobiales</taxon>
        <taxon>Phyllobacteriaceae</taxon>
        <taxon>Mesorhizobium</taxon>
    </lineage>
</organism>
<dbReference type="Proteomes" id="UP000245698">
    <property type="component" value="Unassembled WGS sequence"/>
</dbReference>
<evidence type="ECO:0000256" key="10">
    <source>
        <dbReference type="ARBA" id="ARBA00031449"/>
    </source>
</evidence>
<evidence type="ECO:0000256" key="7">
    <source>
        <dbReference type="ARBA" id="ARBA00022723"/>
    </source>
</evidence>
<dbReference type="EC" id="4.1.2.50" evidence="5"/>
<sequence length="133" mass="14776">MERSASVAMVETYKEFTFEAAHQLQPFSGLHGHTFRVRVHFKGSPDAVFGWPANLYEVEPRISSVQKILDHTYLNDIDGLAVPSLENIGKWIWDNLAPHCPQIDRITVSRGPDGQAEGCTYRGGPDCRGPIGP</sequence>
<dbReference type="SUPFAM" id="SSF55620">
    <property type="entry name" value="Tetrahydrobiopterin biosynthesis enzymes-like"/>
    <property type="match status" value="1"/>
</dbReference>
<reference evidence="13" key="1">
    <citation type="submission" date="2016-12" db="EMBL/GenBank/DDBJ databases">
        <authorList>
            <person name="Brunel B."/>
        </authorList>
    </citation>
    <scope>NUCLEOTIDE SEQUENCE [LARGE SCALE GENOMIC DNA]</scope>
</reference>
<dbReference type="GO" id="GO:0070497">
    <property type="term" value="F:6-carboxytetrahydropterin synthase activity"/>
    <property type="evidence" value="ECO:0007669"/>
    <property type="project" value="UniProtKB-EC"/>
</dbReference>
<evidence type="ECO:0000256" key="3">
    <source>
        <dbReference type="ARBA" id="ARBA00005061"/>
    </source>
</evidence>
<protein>
    <recommendedName>
        <fullName evidence="6">6-carboxy-5,6,7,8-tetrahydropterin synthase</fullName>
        <ecNumber evidence="5">4.1.2.50</ecNumber>
    </recommendedName>
    <alternativeName>
        <fullName evidence="10">Queuosine biosynthesis protein QueD</fullName>
    </alternativeName>
</protein>
<comment type="catalytic activity">
    <reaction evidence="11">
        <text>7,8-dihydroneopterin 3'-triphosphate + H2O = 6-carboxy-5,6,7,8-tetrahydropterin + triphosphate + acetaldehyde + 2 H(+)</text>
        <dbReference type="Rhea" id="RHEA:27966"/>
        <dbReference type="ChEBI" id="CHEBI:15343"/>
        <dbReference type="ChEBI" id="CHEBI:15377"/>
        <dbReference type="ChEBI" id="CHEBI:15378"/>
        <dbReference type="ChEBI" id="CHEBI:18036"/>
        <dbReference type="ChEBI" id="CHEBI:58462"/>
        <dbReference type="ChEBI" id="CHEBI:61032"/>
        <dbReference type="EC" id="4.1.2.50"/>
    </reaction>
</comment>
<dbReference type="InterPro" id="IPR007115">
    <property type="entry name" value="6-PTP_synth/QueD"/>
</dbReference>
<dbReference type="GO" id="GO:0046872">
    <property type="term" value="F:metal ion binding"/>
    <property type="evidence" value="ECO:0007669"/>
    <property type="project" value="UniProtKB-KW"/>
</dbReference>
<gene>
    <name evidence="12" type="ORF">BQ8482_290038</name>
</gene>
<name>A0A2P9AMT2_9HYPH</name>
<proteinExistence type="inferred from homology"/>
<keyword evidence="9 12" id="KW-0456">Lyase</keyword>
<evidence type="ECO:0000256" key="2">
    <source>
        <dbReference type="ARBA" id="ARBA00002285"/>
    </source>
</evidence>
<dbReference type="UniPathway" id="UPA00391"/>
<dbReference type="RefSeq" id="WP_008872058.1">
    <property type="nucleotide sequence ID" value="NZ_FUIG01000036.1"/>
</dbReference>